<dbReference type="SUPFAM" id="SSF116846">
    <property type="entry name" value="MIT domain"/>
    <property type="match status" value="1"/>
</dbReference>
<dbReference type="InterPro" id="IPR036181">
    <property type="entry name" value="MIT_dom_sf"/>
</dbReference>
<feature type="domain" description="AAA+ ATPase" evidence="13">
    <location>
        <begin position="167"/>
        <end position="302"/>
    </location>
</feature>
<keyword evidence="9" id="KW-0653">Protein transport</keyword>
<evidence type="ECO:0000256" key="5">
    <source>
        <dbReference type="ARBA" id="ARBA00022741"/>
    </source>
</evidence>
<dbReference type="InParanoid" id="A0A0C3FAW2"/>
<evidence type="ECO:0000256" key="4">
    <source>
        <dbReference type="ARBA" id="ARBA00022448"/>
    </source>
</evidence>
<dbReference type="EC" id="3.6.4.6" evidence="3"/>
<evidence type="ECO:0000256" key="10">
    <source>
        <dbReference type="ARBA" id="ARBA00023136"/>
    </source>
</evidence>
<sequence>MANASSLDRAIEIVQRAIEEDVKQNYPEAYKQYQNALDYFMLALKYEKNDKSKLLIRTKINEYLARAETLKSHITSKGEKRARNAIGADGSVNGAGGGGKKKDGDDDGDQDPEIKKLRGALTGAILSEKPNVKWDDVAGLEGAKASLKEAVILPIKFPHLFTGKRTPWRGILLYGPPGTGKSYLAKAVATEAKSTFFSVSSSDLVSKWQGDSERLVKQLFEMAREQKPAIIFIDEVDSLASSRSEAESEGSRRIKTEFLVQMNGVGHDDTGVLVLGATNIPWQLDSGIKRRFEKRIYIPLPGPEARKHMFELHVGSTPCELTHKDYRVLADRTEGYTGSDISILVRDALMQPVRKVISATHFKAVVSPESPDAVKWTPCSPGDPDAVEKTWSEVESDELLEPPLKLKDFLKSLESVRPTVTEADIKRHDEWTKESGNDGA</sequence>
<evidence type="ECO:0000256" key="7">
    <source>
        <dbReference type="ARBA" id="ARBA00022801"/>
    </source>
</evidence>
<evidence type="ECO:0000256" key="8">
    <source>
        <dbReference type="ARBA" id="ARBA00022840"/>
    </source>
</evidence>
<dbReference type="GO" id="GO:0016197">
    <property type="term" value="P:endosomal transport"/>
    <property type="evidence" value="ECO:0007669"/>
    <property type="project" value="TreeGrafter"/>
</dbReference>
<name>A0A0C3FAW2_PILCF</name>
<keyword evidence="4" id="KW-0813">Transport</keyword>
<dbReference type="InterPro" id="IPR007330">
    <property type="entry name" value="MIT_dom"/>
</dbReference>
<dbReference type="Gene3D" id="3.40.50.300">
    <property type="entry name" value="P-loop containing nucleotide triphosphate hydrolases"/>
    <property type="match status" value="1"/>
</dbReference>
<evidence type="ECO:0000256" key="12">
    <source>
        <dbReference type="SAM" id="MobiDB-lite"/>
    </source>
</evidence>
<dbReference type="PANTHER" id="PTHR23074">
    <property type="entry name" value="AAA DOMAIN-CONTAINING"/>
    <property type="match status" value="1"/>
</dbReference>
<dbReference type="GO" id="GO:0045324">
    <property type="term" value="P:late endosome to vacuole transport"/>
    <property type="evidence" value="ECO:0007669"/>
    <property type="project" value="UniProtKB-ARBA"/>
</dbReference>
<evidence type="ECO:0000259" key="14">
    <source>
        <dbReference type="SMART" id="SM00745"/>
    </source>
</evidence>
<dbReference type="GO" id="GO:0016887">
    <property type="term" value="F:ATP hydrolysis activity"/>
    <property type="evidence" value="ECO:0007669"/>
    <property type="project" value="InterPro"/>
</dbReference>
<feature type="domain" description="MIT" evidence="14">
    <location>
        <begin position="3"/>
        <end position="80"/>
    </location>
</feature>
<dbReference type="GO" id="GO:0010008">
    <property type="term" value="C:endosome membrane"/>
    <property type="evidence" value="ECO:0007669"/>
    <property type="project" value="UniProtKB-SubCell"/>
</dbReference>
<reference evidence="16" key="2">
    <citation type="submission" date="2015-01" db="EMBL/GenBank/DDBJ databases">
        <title>Evolutionary Origins and Diversification of the Mycorrhizal Mutualists.</title>
        <authorList>
            <consortium name="DOE Joint Genome Institute"/>
            <consortium name="Mycorrhizal Genomics Consortium"/>
            <person name="Kohler A."/>
            <person name="Kuo A."/>
            <person name="Nagy L.G."/>
            <person name="Floudas D."/>
            <person name="Copeland A."/>
            <person name="Barry K.W."/>
            <person name="Cichocki N."/>
            <person name="Veneault-Fourrey C."/>
            <person name="LaButti K."/>
            <person name="Lindquist E.A."/>
            <person name="Lipzen A."/>
            <person name="Lundell T."/>
            <person name="Morin E."/>
            <person name="Murat C."/>
            <person name="Riley R."/>
            <person name="Ohm R."/>
            <person name="Sun H."/>
            <person name="Tunlid A."/>
            <person name="Henrissat B."/>
            <person name="Grigoriev I.V."/>
            <person name="Hibbett D.S."/>
            <person name="Martin F."/>
        </authorList>
    </citation>
    <scope>NUCLEOTIDE SEQUENCE [LARGE SCALE GENOMIC DNA]</scope>
    <source>
        <strain evidence="16">F 1598</strain>
    </source>
</reference>
<dbReference type="OrthoDB" id="29072at2759"/>
<dbReference type="InterPro" id="IPR041569">
    <property type="entry name" value="AAA_lid_3"/>
</dbReference>
<evidence type="ECO:0000256" key="9">
    <source>
        <dbReference type="ARBA" id="ARBA00022927"/>
    </source>
</evidence>
<dbReference type="Pfam" id="PF04212">
    <property type="entry name" value="MIT"/>
    <property type="match status" value="1"/>
</dbReference>
<dbReference type="AlphaFoldDB" id="A0A0C3FAW2"/>
<dbReference type="Pfam" id="PF09336">
    <property type="entry name" value="Vps4_C"/>
    <property type="match status" value="1"/>
</dbReference>
<evidence type="ECO:0000256" key="3">
    <source>
        <dbReference type="ARBA" id="ARBA00012674"/>
    </source>
</evidence>
<reference evidence="15 16" key="1">
    <citation type="submission" date="2014-04" db="EMBL/GenBank/DDBJ databases">
        <authorList>
            <consortium name="DOE Joint Genome Institute"/>
            <person name="Kuo A."/>
            <person name="Tarkka M."/>
            <person name="Buscot F."/>
            <person name="Kohler A."/>
            <person name="Nagy L.G."/>
            <person name="Floudas D."/>
            <person name="Copeland A."/>
            <person name="Barry K.W."/>
            <person name="Cichocki N."/>
            <person name="Veneault-Fourrey C."/>
            <person name="LaButti K."/>
            <person name="Lindquist E.A."/>
            <person name="Lipzen A."/>
            <person name="Lundell T."/>
            <person name="Morin E."/>
            <person name="Murat C."/>
            <person name="Sun H."/>
            <person name="Tunlid A."/>
            <person name="Henrissat B."/>
            <person name="Grigoriev I.V."/>
            <person name="Hibbett D.S."/>
            <person name="Martin F."/>
            <person name="Nordberg H.P."/>
            <person name="Cantor M.N."/>
            <person name="Hua S.X."/>
        </authorList>
    </citation>
    <scope>NUCLEOTIDE SEQUENCE [LARGE SCALE GENOMIC DNA]</scope>
    <source>
        <strain evidence="15 16">F 1598</strain>
    </source>
</reference>
<keyword evidence="16" id="KW-1185">Reference proteome</keyword>
<keyword evidence="8" id="KW-0067">ATP-binding</keyword>
<feature type="region of interest" description="Disordered" evidence="12">
    <location>
        <begin position="421"/>
        <end position="440"/>
    </location>
</feature>
<dbReference type="HOGENOM" id="CLU_000688_21_2_1"/>
<evidence type="ECO:0000313" key="16">
    <source>
        <dbReference type="Proteomes" id="UP000054166"/>
    </source>
</evidence>
<dbReference type="Proteomes" id="UP000054166">
    <property type="component" value="Unassembled WGS sequence"/>
</dbReference>
<dbReference type="SMART" id="SM00382">
    <property type="entry name" value="AAA"/>
    <property type="match status" value="1"/>
</dbReference>
<keyword evidence="6" id="KW-0967">Endosome</keyword>
<dbReference type="GO" id="GO:0005524">
    <property type="term" value="F:ATP binding"/>
    <property type="evidence" value="ECO:0007669"/>
    <property type="project" value="UniProtKB-KW"/>
</dbReference>
<feature type="compositionally biased region" description="Basic and acidic residues" evidence="12">
    <location>
        <begin position="423"/>
        <end position="440"/>
    </location>
</feature>
<dbReference type="FunCoup" id="A0A0C3FAW2">
    <property type="interactions" value="533"/>
</dbReference>
<dbReference type="GO" id="GO:0007033">
    <property type="term" value="P:vacuole organization"/>
    <property type="evidence" value="ECO:0007669"/>
    <property type="project" value="TreeGrafter"/>
</dbReference>
<comment type="similarity">
    <text evidence="2">Belongs to the AAA ATPase family.</text>
</comment>
<dbReference type="GO" id="GO:0015031">
    <property type="term" value="P:protein transport"/>
    <property type="evidence" value="ECO:0007669"/>
    <property type="project" value="UniProtKB-KW"/>
</dbReference>
<dbReference type="InterPro" id="IPR050304">
    <property type="entry name" value="MT-severing_AAA_ATPase"/>
</dbReference>
<evidence type="ECO:0000256" key="6">
    <source>
        <dbReference type="ARBA" id="ARBA00022753"/>
    </source>
</evidence>
<dbReference type="CDD" id="cd19521">
    <property type="entry name" value="RecA-like_VPS4"/>
    <property type="match status" value="1"/>
</dbReference>
<dbReference type="InterPro" id="IPR003593">
    <property type="entry name" value="AAA+_ATPase"/>
</dbReference>
<dbReference type="Pfam" id="PF17862">
    <property type="entry name" value="AAA_lid_3"/>
    <property type="match status" value="1"/>
</dbReference>
<organism evidence="15 16">
    <name type="scientific">Piloderma croceum (strain F 1598)</name>
    <dbReference type="NCBI Taxonomy" id="765440"/>
    <lineage>
        <taxon>Eukaryota</taxon>
        <taxon>Fungi</taxon>
        <taxon>Dikarya</taxon>
        <taxon>Basidiomycota</taxon>
        <taxon>Agaricomycotina</taxon>
        <taxon>Agaricomycetes</taxon>
        <taxon>Agaricomycetidae</taxon>
        <taxon>Atheliales</taxon>
        <taxon>Atheliaceae</taxon>
        <taxon>Piloderma</taxon>
    </lineage>
</organism>
<dbReference type="Gene3D" id="1.20.58.80">
    <property type="entry name" value="Phosphotransferase system, lactose/cellobiose-type IIA subunit"/>
    <property type="match status" value="1"/>
</dbReference>
<dbReference type="EMBL" id="KN832997">
    <property type="protein sequence ID" value="KIM81795.1"/>
    <property type="molecule type" value="Genomic_DNA"/>
</dbReference>
<accession>A0A0C3FAW2</accession>
<dbReference type="InterPro" id="IPR027417">
    <property type="entry name" value="P-loop_NTPase"/>
</dbReference>
<dbReference type="SMART" id="SM00745">
    <property type="entry name" value="MIT"/>
    <property type="match status" value="1"/>
</dbReference>
<protein>
    <recommendedName>
        <fullName evidence="3">vesicle-fusing ATPase</fullName>
        <ecNumber evidence="3">3.6.4.6</ecNumber>
    </recommendedName>
</protein>
<dbReference type="Gene3D" id="1.10.8.60">
    <property type="match status" value="1"/>
</dbReference>
<dbReference type="STRING" id="765440.A0A0C3FAW2"/>
<evidence type="ECO:0000256" key="1">
    <source>
        <dbReference type="ARBA" id="ARBA00004481"/>
    </source>
</evidence>
<gene>
    <name evidence="15" type="ORF">PILCRDRAFT_821143</name>
</gene>
<dbReference type="SUPFAM" id="SSF52540">
    <property type="entry name" value="P-loop containing nucleoside triphosphate hydrolases"/>
    <property type="match status" value="1"/>
</dbReference>
<dbReference type="PANTHER" id="PTHR23074:SF83">
    <property type="entry name" value="VACUOLAR PROTEIN SORTING-ASSOCIATED PROTEIN 4A"/>
    <property type="match status" value="1"/>
</dbReference>
<dbReference type="FunFam" id="1.20.58.80:FF:000004">
    <property type="entry name" value="Vacuolar protein sorting-associated protein 4"/>
    <property type="match status" value="1"/>
</dbReference>
<dbReference type="InterPro" id="IPR003959">
    <property type="entry name" value="ATPase_AAA_core"/>
</dbReference>
<evidence type="ECO:0000259" key="13">
    <source>
        <dbReference type="SMART" id="SM00382"/>
    </source>
</evidence>
<keyword evidence="7" id="KW-0378">Hydrolase</keyword>
<comment type="subcellular location">
    <subcellularLocation>
        <location evidence="1">Endosome membrane</location>
        <topology evidence="1">Peripheral membrane protein</topology>
    </subcellularLocation>
</comment>
<dbReference type="Pfam" id="PF00004">
    <property type="entry name" value="AAA"/>
    <property type="match status" value="1"/>
</dbReference>
<keyword evidence="10" id="KW-0472">Membrane</keyword>
<evidence type="ECO:0000313" key="15">
    <source>
        <dbReference type="EMBL" id="KIM81795.1"/>
    </source>
</evidence>
<feature type="region of interest" description="Disordered" evidence="12">
    <location>
        <begin position="76"/>
        <end position="113"/>
    </location>
</feature>
<comment type="catalytic activity">
    <reaction evidence="11">
        <text>ATP + H2O = ADP + phosphate + H(+)</text>
        <dbReference type="Rhea" id="RHEA:13065"/>
        <dbReference type="ChEBI" id="CHEBI:15377"/>
        <dbReference type="ChEBI" id="CHEBI:15378"/>
        <dbReference type="ChEBI" id="CHEBI:30616"/>
        <dbReference type="ChEBI" id="CHEBI:43474"/>
        <dbReference type="ChEBI" id="CHEBI:456216"/>
        <dbReference type="EC" id="3.6.4.6"/>
    </reaction>
</comment>
<dbReference type="FunFam" id="3.40.50.300:FF:000043">
    <property type="entry name" value="Vacuolar protein sorting-associated protein 4"/>
    <property type="match status" value="1"/>
</dbReference>
<keyword evidence="5" id="KW-0547">Nucleotide-binding</keyword>
<evidence type="ECO:0000256" key="11">
    <source>
        <dbReference type="ARBA" id="ARBA00048883"/>
    </source>
</evidence>
<dbReference type="FunFam" id="1.10.8.60:FF:000015">
    <property type="entry name" value="vacuolar protein sorting-associated protein 4A"/>
    <property type="match status" value="1"/>
</dbReference>
<proteinExistence type="inferred from homology"/>
<evidence type="ECO:0000256" key="2">
    <source>
        <dbReference type="ARBA" id="ARBA00006914"/>
    </source>
</evidence>
<dbReference type="InterPro" id="IPR015415">
    <property type="entry name" value="Spast_Vps4_C"/>
</dbReference>